<dbReference type="InterPro" id="IPR036864">
    <property type="entry name" value="Zn2-C6_fun-type_DNA-bd_sf"/>
</dbReference>
<dbReference type="InterPro" id="IPR001138">
    <property type="entry name" value="Zn2Cys6_DnaBD"/>
</dbReference>
<dbReference type="GO" id="GO:0008270">
    <property type="term" value="F:zinc ion binding"/>
    <property type="evidence" value="ECO:0007669"/>
    <property type="project" value="InterPro"/>
</dbReference>
<evidence type="ECO:0000259" key="6">
    <source>
        <dbReference type="SMART" id="SM00066"/>
    </source>
</evidence>
<dbReference type="GeneID" id="39597210"/>
<keyword evidence="3" id="KW-0804">Transcription</keyword>
<evidence type="ECO:0000313" key="7">
    <source>
        <dbReference type="EMBL" id="RWQ96453.1"/>
    </source>
</evidence>
<dbReference type="AlphaFoldDB" id="A0A443HXA3"/>
<comment type="caution">
    <text evidence="7">The sequence shown here is derived from an EMBL/GenBank/DDBJ whole genome shotgun (WGS) entry which is preliminary data.</text>
</comment>
<dbReference type="Pfam" id="PF00172">
    <property type="entry name" value="Zn_clus"/>
    <property type="match status" value="1"/>
</dbReference>
<evidence type="ECO:0000256" key="1">
    <source>
        <dbReference type="ARBA" id="ARBA00023015"/>
    </source>
</evidence>
<dbReference type="CDD" id="cd00067">
    <property type="entry name" value="GAL4"/>
    <property type="match status" value="1"/>
</dbReference>
<dbReference type="PANTHER" id="PTHR38791">
    <property type="entry name" value="ZN(II)2CYS6 TRANSCRIPTION FACTOR (EUROFUNG)-RELATED-RELATED"/>
    <property type="match status" value="1"/>
</dbReference>
<dbReference type="SMART" id="SM00066">
    <property type="entry name" value="GAL4"/>
    <property type="match status" value="1"/>
</dbReference>
<evidence type="ECO:0000256" key="5">
    <source>
        <dbReference type="SAM" id="MobiDB-lite"/>
    </source>
</evidence>
<keyword evidence="4" id="KW-0539">Nucleus</keyword>
<evidence type="ECO:0000313" key="8">
    <source>
        <dbReference type="Proteomes" id="UP000283841"/>
    </source>
</evidence>
<keyword evidence="2" id="KW-0238">DNA-binding</keyword>
<proteinExistence type="predicted"/>
<dbReference type="GO" id="GO:0003677">
    <property type="term" value="F:DNA binding"/>
    <property type="evidence" value="ECO:0007669"/>
    <property type="project" value="UniProtKB-KW"/>
</dbReference>
<keyword evidence="8" id="KW-1185">Reference proteome</keyword>
<gene>
    <name evidence="7" type="ORF">C8Q69DRAFT_401530</name>
</gene>
<evidence type="ECO:0000256" key="4">
    <source>
        <dbReference type="ARBA" id="ARBA00023242"/>
    </source>
</evidence>
<keyword evidence="1" id="KW-0805">Transcription regulation</keyword>
<dbReference type="InterPro" id="IPR053175">
    <property type="entry name" value="DHMBA_Reg_Transcription_Factor"/>
</dbReference>
<dbReference type="EMBL" id="RCNU01000004">
    <property type="protein sequence ID" value="RWQ96453.1"/>
    <property type="molecule type" value="Genomic_DNA"/>
</dbReference>
<name>A0A443HXA3_BYSSP</name>
<dbReference type="RefSeq" id="XP_028486098.1">
    <property type="nucleotide sequence ID" value="XM_028627933.1"/>
</dbReference>
<dbReference type="PANTHER" id="PTHR38791:SF12">
    <property type="entry name" value="TRANSCRIPTION FACTOR DOMAIN-CONTAINING PROTEIN-RELATED"/>
    <property type="match status" value="1"/>
</dbReference>
<feature type="region of interest" description="Disordered" evidence="5">
    <location>
        <begin position="71"/>
        <end position="92"/>
    </location>
</feature>
<dbReference type="Gene3D" id="4.10.240.10">
    <property type="entry name" value="Zn(2)-C6 fungal-type DNA-binding domain"/>
    <property type="match status" value="1"/>
</dbReference>
<evidence type="ECO:0000256" key="2">
    <source>
        <dbReference type="ARBA" id="ARBA00023125"/>
    </source>
</evidence>
<sequence length="519" mass="58503">MPNTGKPSQGCQLCRQRRVKVQSAFASLPMPVCDLQRPECQRCIKYGVACPGYRDQQELMFRNANAATIEKRKNRSMQAAHHASSSSDPSDQLTVHDVKMATAVTAVAQPAHVRTIYEHWSLYSVPIVLDICPALELLADMYHDTLSQNHLSDSPLVWVSHLFSRTYTANLRHPVSCRRGSELETQRELSNYLTKTLRAVRHALQTREGVLRDDILLTVWMLTNYEIMVGSLRREQAQSPWHLHSRGLYSILKARGTTPLYTARGRAVFWLAFITVQIGALSLNSECPPESEEWLGVIKSVTDTSKSYIYHVSLFIVRTCAVASKILKILNSHDFSAASRDYNRLVAEFTTAEQNYDAFLMANPIPASLAPPVLNFQRSGVIKGHRFLHLLANFLTHDPAQRFSLPNLEAQRNYSVRKIRVAAQDILNSVPVCINHFSRNGEQSPKLVSDALRLIWPLTTICIFKPTLPAQKKEAARILDFIGKEIGVRQAFDRDPAPRYLPEEATSSLLLTESESTEL</sequence>
<evidence type="ECO:0000256" key="3">
    <source>
        <dbReference type="ARBA" id="ARBA00023163"/>
    </source>
</evidence>
<dbReference type="Proteomes" id="UP000283841">
    <property type="component" value="Unassembled WGS sequence"/>
</dbReference>
<reference evidence="7 8" key="1">
    <citation type="journal article" date="2018" name="Front. Microbiol.">
        <title>Genomic and genetic insights into a cosmopolitan fungus, Paecilomyces variotii (Eurotiales).</title>
        <authorList>
            <person name="Urquhart A.S."/>
            <person name="Mondo S.J."/>
            <person name="Makela M.R."/>
            <person name="Hane J.K."/>
            <person name="Wiebenga A."/>
            <person name="He G."/>
            <person name="Mihaltcheva S."/>
            <person name="Pangilinan J."/>
            <person name="Lipzen A."/>
            <person name="Barry K."/>
            <person name="de Vries R.P."/>
            <person name="Grigoriev I.V."/>
            <person name="Idnurm A."/>
        </authorList>
    </citation>
    <scope>NUCLEOTIDE SEQUENCE [LARGE SCALE GENOMIC DNA]</scope>
    <source>
        <strain evidence="7 8">CBS 101075</strain>
    </source>
</reference>
<dbReference type="GO" id="GO:0000981">
    <property type="term" value="F:DNA-binding transcription factor activity, RNA polymerase II-specific"/>
    <property type="evidence" value="ECO:0007669"/>
    <property type="project" value="InterPro"/>
</dbReference>
<feature type="domain" description="Zn(2)-C6 fungal-type" evidence="6">
    <location>
        <begin position="5"/>
        <end position="61"/>
    </location>
</feature>
<dbReference type="VEuPathDB" id="FungiDB:C8Q69DRAFT_401530"/>
<accession>A0A443HXA3</accession>
<organism evidence="7 8">
    <name type="scientific">Byssochlamys spectabilis</name>
    <name type="common">Paecilomyces variotii</name>
    <dbReference type="NCBI Taxonomy" id="264951"/>
    <lineage>
        <taxon>Eukaryota</taxon>
        <taxon>Fungi</taxon>
        <taxon>Dikarya</taxon>
        <taxon>Ascomycota</taxon>
        <taxon>Pezizomycotina</taxon>
        <taxon>Eurotiomycetes</taxon>
        <taxon>Eurotiomycetidae</taxon>
        <taxon>Eurotiales</taxon>
        <taxon>Thermoascaceae</taxon>
        <taxon>Paecilomyces</taxon>
    </lineage>
</organism>
<protein>
    <submittedName>
        <fullName evidence="7">N-terminal fungal transcription regulatory domain-containing protein</fullName>
    </submittedName>
</protein>